<dbReference type="OrthoDB" id="237393at2"/>
<evidence type="ECO:0008006" key="7">
    <source>
        <dbReference type="Google" id="ProtNLM"/>
    </source>
</evidence>
<evidence type="ECO:0000256" key="1">
    <source>
        <dbReference type="SAM" id="MobiDB-lite"/>
    </source>
</evidence>
<reference evidence="4 6" key="1">
    <citation type="journal article" date="2018" name="Front. Microbiol.">
        <title>Genome-Based Analysis Reveals the Taxonomy and Diversity of the Family Idiomarinaceae.</title>
        <authorList>
            <person name="Liu Y."/>
            <person name="Lai Q."/>
            <person name="Shao Z."/>
        </authorList>
    </citation>
    <scope>NUCLEOTIDE SEQUENCE [LARGE SCALE GENOMIC DNA]</scope>
    <source>
        <strain evidence="4 6">CF12-14</strain>
    </source>
</reference>
<evidence type="ECO:0000313" key="4">
    <source>
        <dbReference type="EMBL" id="RUO22825.1"/>
    </source>
</evidence>
<dbReference type="SUPFAM" id="SSF51126">
    <property type="entry name" value="Pectin lyase-like"/>
    <property type="match status" value="1"/>
</dbReference>
<dbReference type="RefSeq" id="WP_111569804.1">
    <property type="nucleotide sequence ID" value="NZ_PIPK01000009.1"/>
</dbReference>
<dbReference type="Proteomes" id="UP000287865">
    <property type="component" value="Unassembled WGS sequence"/>
</dbReference>
<gene>
    <name evidence="3" type="ORF">B0I24_10980</name>
    <name evidence="4" type="ORF">CWE07_10115</name>
</gene>
<evidence type="ECO:0000313" key="6">
    <source>
        <dbReference type="Proteomes" id="UP000287865"/>
    </source>
</evidence>
<organism evidence="3 5">
    <name type="scientific">Aliidiomarina maris</name>
    <dbReference type="NCBI Taxonomy" id="531312"/>
    <lineage>
        <taxon>Bacteria</taxon>
        <taxon>Pseudomonadati</taxon>
        <taxon>Pseudomonadota</taxon>
        <taxon>Gammaproteobacteria</taxon>
        <taxon>Alteromonadales</taxon>
        <taxon>Idiomarinaceae</taxon>
        <taxon>Aliidiomarina</taxon>
    </lineage>
</organism>
<evidence type="ECO:0000256" key="2">
    <source>
        <dbReference type="SAM" id="SignalP"/>
    </source>
</evidence>
<dbReference type="AlphaFoldDB" id="A0A327WXJ7"/>
<dbReference type="InterPro" id="IPR006626">
    <property type="entry name" value="PbH1"/>
</dbReference>
<dbReference type="InterPro" id="IPR011050">
    <property type="entry name" value="Pectin_lyase_fold/virulence"/>
</dbReference>
<dbReference type="Proteomes" id="UP000249203">
    <property type="component" value="Unassembled WGS sequence"/>
</dbReference>
<comment type="caution">
    <text evidence="3">The sequence shown here is derived from an EMBL/GenBank/DDBJ whole genome shotgun (WGS) entry which is preliminary data.</text>
</comment>
<feature type="chain" id="PRO_5016429741" description="Lipoprotein" evidence="2">
    <location>
        <begin position="20"/>
        <end position="898"/>
    </location>
</feature>
<feature type="region of interest" description="Disordered" evidence="1">
    <location>
        <begin position="31"/>
        <end position="55"/>
    </location>
</feature>
<proteinExistence type="predicted"/>
<dbReference type="SMART" id="SM00710">
    <property type="entry name" value="PbH1"/>
    <property type="match status" value="5"/>
</dbReference>
<evidence type="ECO:0000313" key="3">
    <source>
        <dbReference type="EMBL" id="RAJ96399.1"/>
    </source>
</evidence>
<evidence type="ECO:0000313" key="5">
    <source>
        <dbReference type="Proteomes" id="UP000249203"/>
    </source>
</evidence>
<name>A0A327WXJ7_9GAMM</name>
<protein>
    <recommendedName>
        <fullName evidence="7">Lipoprotein</fullName>
    </recommendedName>
</protein>
<feature type="signal peptide" evidence="2">
    <location>
        <begin position="1"/>
        <end position="19"/>
    </location>
</feature>
<keyword evidence="2" id="KW-0732">Signal</keyword>
<dbReference type="InterPro" id="IPR012334">
    <property type="entry name" value="Pectin_lyas_fold"/>
</dbReference>
<reference evidence="3 5" key="2">
    <citation type="submission" date="2018-06" db="EMBL/GenBank/DDBJ databases">
        <title>Genomic Encyclopedia of Type Strains, Phase III (KMG-III): the genomes of soil and plant-associated and newly described type strains.</title>
        <authorList>
            <person name="Whitman W."/>
        </authorList>
    </citation>
    <scope>NUCLEOTIDE SEQUENCE [LARGE SCALE GENOMIC DNA]</scope>
    <source>
        <strain evidence="3 5">CGMCC 1.15366</strain>
    </source>
</reference>
<dbReference type="Gene3D" id="2.160.20.10">
    <property type="entry name" value="Single-stranded right-handed beta-helix, Pectin lyase-like"/>
    <property type="match status" value="1"/>
</dbReference>
<dbReference type="PANTHER" id="PTHR41339:SF1">
    <property type="entry name" value="SECRETED PROTEIN"/>
    <property type="match status" value="1"/>
</dbReference>
<dbReference type="EMBL" id="PIPK01000009">
    <property type="protein sequence ID" value="RUO22825.1"/>
    <property type="molecule type" value="Genomic_DNA"/>
</dbReference>
<accession>A0A327WXJ7</accession>
<dbReference type="PANTHER" id="PTHR41339">
    <property type="entry name" value="LIPL48"/>
    <property type="match status" value="1"/>
</dbReference>
<sequence length="898" mass="94638">MFVQNFFRLSLIAGALTLAACGGDININTGNTGGGNTPPPTGGGGGGTPPPANGASCPSWATAGAAVEGYNLPVCEISGTFTENRTLTNDILWALDGRVAVGNDKADNTVLTIERGTTLFGKSGADFLVVRRGSQLEANGTRTQPIVMTSLQNLLGLTDANSVGQWGGLVLLGQAPVNGCDQSNLDACAIESEGDAGPYGGGDVNDNSGTLRYLQVRYAGFEVLPDNELNGITFGGVGAGTTVEYIQVHNNLDDGIEFFGGTVDAKYVVLTGNGDDSLDWDAGWNGRMQHVLIQHNPVNGKANRGIEADNSSTNFSATPRSRPIISNVTIIGNEWEGDDDAEGILLRRGTSAELYNVIVTGEPGMGECFELNDQATVDQADSGDLRFEHSIISCSEPFRNTVDANGNTTFDAEAWFLAQPGNSTQDPLLGGYFPSAVSPALGAGLNVANEVDSWFDAVDYIGAFDGENDWTLDWTYALHNDFSAISCPAGTTQITSVTDKLNCELSGTYTEDLHLPVGADYVLDGLVRIGNDNADSATLFIDPGVRLFGENGADFLTISRGSRIIAEGRPNAPIVMTSLQDVVGAGTEKGQWGGLVLLGNAPSNKCDQANPSSCAIESEGDAGPYGGGDADDDSGKLKFLRVQYAGFEVLPDNELNGITFGSVGNRTRVAFIQVHENLDDGIEFFGGTVDARYVVTTGAGDDSLDWADGWTGRIQFMLAIHNGEANRGIEADNQSGNFTALPLSNPTIANMTIIGNDYTSADKDSEGILLRAGTTGKLFNMLVTGPEGMGECLEFNSAESMALAADFTTEMTHSVIACSEPFLGDVSATQTTEQWFLAQEGNAVADSMADVVDGYLTIIENPTRDFDSDDFFITVPFVGAAAADYDWTRGWTIGLQAN</sequence>
<dbReference type="EMBL" id="QLMD01000009">
    <property type="protein sequence ID" value="RAJ96399.1"/>
    <property type="molecule type" value="Genomic_DNA"/>
</dbReference>
<feature type="compositionally biased region" description="Gly residues" evidence="1">
    <location>
        <begin position="31"/>
        <end position="47"/>
    </location>
</feature>
<keyword evidence="6" id="KW-1185">Reference proteome</keyword>